<keyword evidence="3" id="KW-1133">Transmembrane helix</keyword>
<keyword evidence="2" id="KW-0677">Repeat</keyword>
<evidence type="ECO:0000256" key="2">
    <source>
        <dbReference type="ARBA" id="ARBA00022737"/>
    </source>
</evidence>
<comment type="similarity">
    <text evidence="1">Belongs to the synaptotagmin family.</text>
</comment>
<organism evidence="5 6">
    <name type="scientific">Engystomops pustulosus</name>
    <name type="common">Tungara frog</name>
    <name type="synonym">Physalaemus pustulosus</name>
    <dbReference type="NCBI Taxonomy" id="76066"/>
    <lineage>
        <taxon>Eukaryota</taxon>
        <taxon>Metazoa</taxon>
        <taxon>Chordata</taxon>
        <taxon>Craniata</taxon>
        <taxon>Vertebrata</taxon>
        <taxon>Euteleostomi</taxon>
        <taxon>Amphibia</taxon>
        <taxon>Batrachia</taxon>
        <taxon>Anura</taxon>
        <taxon>Neobatrachia</taxon>
        <taxon>Hyloidea</taxon>
        <taxon>Leptodactylidae</taxon>
        <taxon>Leiuperinae</taxon>
        <taxon>Engystomops</taxon>
    </lineage>
</organism>
<dbReference type="GO" id="GO:0000149">
    <property type="term" value="F:SNARE binding"/>
    <property type="evidence" value="ECO:0007669"/>
    <property type="project" value="TreeGrafter"/>
</dbReference>
<dbReference type="GO" id="GO:0048488">
    <property type="term" value="P:synaptic vesicle endocytosis"/>
    <property type="evidence" value="ECO:0007669"/>
    <property type="project" value="TreeGrafter"/>
</dbReference>
<dbReference type="GO" id="GO:0048791">
    <property type="term" value="P:calcium ion-regulated exocytosis of neurotransmitter"/>
    <property type="evidence" value="ECO:0007669"/>
    <property type="project" value="TreeGrafter"/>
</dbReference>
<keyword evidence="3" id="KW-0472">Membrane</keyword>
<dbReference type="Gene3D" id="2.60.40.150">
    <property type="entry name" value="C2 domain"/>
    <property type="match status" value="2"/>
</dbReference>
<dbReference type="InterPro" id="IPR000008">
    <property type="entry name" value="C2_dom"/>
</dbReference>
<dbReference type="PANTHER" id="PTHR10024:SF249">
    <property type="entry name" value="SYNAPTOTAGMIN-8"/>
    <property type="match status" value="1"/>
</dbReference>
<feature type="domain" description="C2" evidence="4">
    <location>
        <begin position="155"/>
        <end position="274"/>
    </location>
</feature>
<dbReference type="GO" id="GO:0005544">
    <property type="term" value="F:calcium-dependent phospholipid binding"/>
    <property type="evidence" value="ECO:0007669"/>
    <property type="project" value="TreeGrafter"/>
</dbReference>
<evidence type="ECO:0000256" key="3">
    <source>
        <dbReference type="SAM" id="Phobius"/>
    </source>
</evidence>
<comment type="caution">
    <text evidence="5">The sequence shown here is derived from an EMBL/GenBank/DDBJ whole genome shotgun (WGS) entry which is preliminary data.</text>
</comment>
<dbReference type="GO" id="GO:0030276">
    <property type="term" value="F:clathrin binding"/>
    <property type="evidence" value="ECO:0007669"/>
    <property type="project" value="TreeGrafter"/>
</dbReference>
<dbReference type="GO" id="GO:0005886">
    <property type="term" value="C:plasma membrane"/>
    <property type="evidence" value="ECO:0007669"/>
    <property type="project" value="TreeGrafter"/>
</dbReference>
<dbReference type="PROSITE" id="PS50004">
    <property type="entry name" value="C2"/>
    <property type="match status" value="2"/>
</dbReference>
<dbReference type="GO" id="GO:0030672">
    <property type="term" value="C:synaptic vesicle membrane"/>
    <property type="evidence" value="ECO:0007669"/>
    <property type="project" value="TreeGrafter"/>
</dbReference>
<accession>A0AAV7AQL2</accession>
<dbReference type="InterPro" id="IPR001565">
    <property type="entry name" value="Synaptotagmin"/>
</dbReference>
<dbReference type="SUPFAM" id="SSF49562">
    <property type="entry name" value="C2 domain (Calcium/lipid-binding domain, CaLB)"/>
    <property type="match status" value="2"/>
</dbReference>
<proteinExistence type="inferred from homology"/>
<keyword evidence="6" id="KW-1185">Reference proteome</keyword>
<sequence length="444" mass="51218">MSGRNNLIRLWFLAVDTRCHYSFLGLIWSLWPCILEGEFFLYPILIMAKSTNTTATAPPATATTAYSTGSAIVSWIDSILNRIPLPRWAIYTIFAVGAFLILLLIICCCCCCCKRKKNKNKEKEKIKLGTIKNNLTTSLVQPDIEGLQKSQENDYRGRLQYSVEYNYQREEMTVQVKQAASLKAMDSGGTSDPYVIVFLTNDSRKKHETKVYRKTLNPTFNESFTFKLLKSEVEDTSAVMQVYDFNRFSKHDVIGEVRLQLRDINLQHVIEEWKELSAASNTEYERLGEICFSLKYIPVTSKLIVVILEARKLKKMDNDGLSDPYVKVQLALNKKKWKRKKTAVKKNTLNPYFNEEFTFDVTLEQIQNVDLIISVWDHDKVNKNEQIGKLFLGCRSSGNALRHWSDMLAHPRRPIAQWHNLQAAEEIDKTLALKSHIKFPRPNR</sequence>
<dbReference type="EMBL" id="WNYA01000007">
    <property type="protein sequence ID" value="KAG8563840.1"/>
    <property type="molecule type" value="Genomic_DNA"/>
</dbReference>
<feature type="transmembrane region" description="Helical" evidence="3">
    <location>
        <begin position="88"/>
        <end position="113"/>
    </location>
</feature>
<feature type="domain" description="C2" evidence="4">
    <location>
        <begin position="286"/>
        <end position="419"/>
    </location>
</feature>
<dbReference type="CDD" id="cd08402">
    <property type="entry name" value="C2B_Synaptotagmin-1"/>
    <property type="match status" value="1"/>
</dbReference>
<dbReference type="InterPro" id="IPR035892">
    <property type="entry name" value="C2_domain_sf"/>
</dbReference>
<reference evidence="5" key="1">
    <citation type="thesis" date="2020" institute="ProQuest LLC" country="789 East Eisenhower Parkway, Ann Arbor, MI, USA">
        <title>Comparative Genomics and Chromosome Evolution.</title>
        <authorList>
            <person name="Mudd A.B."/>
        </authorList>
    </citation>
    <scope>NUCLEOTIDE SEQUENCE</scope>
    <source>
        <strain evidence="5">237g6f4</strain>
        <tissue evidence="5">Blood</tissue>
    </source>
</reference>
<dbReference type="Proteomes" id="UP000824782">
    <property type="component" value="Unassembled WGS sequence"/>
</dbReference>
<dbReference type="Pfam" id="PF00168">
    <property type="entry name" value="C2"/>
    <property type="match status" value="2"/>
</dbReference>
<dbReference type="FunFam" id="2.60.40.150:FF:000016">
    <property type="entry name" value="Synaptotagmin 1"/>
    <property type="match status" value="1"/>
</dbReference>
<protein>
    <recommendedName>
        <fullName evidence="4">C2 domain-containing protein</fullName>
    </recommendedName>
</protein>
<dbReference type="FunFam" id="2.60.40.150:FF:000182">
    <property type="entry name" value="Synaptotagmin 8"/>
    <property type="match status" value="1"/>
</dbReference>
<dbReference type="SMART" id="SM00239">
    <property type="entry name" value="C2"/>
    <property type="match status" value="2"/>
</dbReference>
<name>A0AAV7AQL2_ENGPU</name>
<dbReference type="AlphaFoldDB" id="A0AAV7AQL2"/>
<feature type="transmembrane region" description="Helical" evidence="3">
    <location>
        <begin position="21"/>
        <end position="45"/>
    </location>
</feature>
<evidence type="ECO:0000313" key="6">
    <source>
        <dbReference type="Proteomes" id="UP000824782"/>
    </source>
</evidence>
<keyword evidence="3" id="KW-0812">Transmembrane</keyword>
<evidence type="ECO:0000256" key="1">
    <source>
        <dbReference type="ARBA" id="ARBA00006996"/>
    </source>
</evidence>
<dbReference type="GO" id="GO:0030424">
    <property type="term" value="C:axon"/>
    <property type="evidence" value="ECO:0007669"/>
    <property type="project" value="TreeGrafter"/>
</dbReference>
<evidence type="ECO:0000259" key="4">
    <source>
        <dbReference type="PROSITE" id="PS50004"/>
    </source>
</evidence>
<dbReference type="EMBL" id="WNYA01000007">
    <property type="protein sequence ID" value="KAG8563839.1"/>
    <property type="molecule type" value="Genomic_DNA"/>
</dbReference>
<dbReference type="GO" id="GO:0001786">
    <property type="term" value="F:phosphatidylserine binding"/>
    <property type="evidence" value="ECO:0007669"/>
    <property type="project" value="TreeGrafter"/>
</dbReference>
<dbReference type="PRINTS" id="PR00399">
    <property type="entry name" value="SYNAPTOTAGMN"/>
</dbReference>
<evidence type="ECO:0000313" key="5">
    <source>
        <dbReference type="EMBL" id="KAG8563839.1"/>
    </source>
</evidence>
<gene>
    <name evidence="5" type="ORF">GDO81_016216</name>
</gene>
<dbReference type="PANTHER" id="PTHR10024">
    <property type="entry name" value="SYNAPTOTAGMIN"/>
    <property type="match status" value="1"/>
</dbReference>
<dbReference type="GO" id="GO:0005509">
    <property type="term" value="F:calcium ion binding"/>
    <property type="evidence" value="ECO:0007669"/>
    <property type="project" value="TreeGrafter"/>
</dbReference>
<dbReference type="GO" id="GO:0031045">
    <property type="term" value="C:dense core granule"/>
    <property type="evidence" value="ECO:0007669"/>
    <property type="project" value="TreeGrafter"/>
</dbReference>
<dbReference type="PRINTS" id="PR00360">
    <property type="entry name" value="C2DOMAIN"/>
</dbReference>